<dbReference type="Pfam" id="PF04480">
    <property type="entry name" value="DUF559"/>
    <property type="match status" value="1"/>
</dbReference>
<name>A0A9W6GT57_9HYPH</name>
<dbReference type="AlphaFoldDB" id="A0A9W6GT57"/>
<dbReference type="PANTHER" id="PTHR38590">
    <property type="entry name" value="BLL0828 PROTEIN"/>
    <property type="match status" value="1"/>
</dbReference>
<gene>
    <name evidence="3" type="ORF">LMG27198_15560</name>
</gene>
<proteinExistence type="predicted"/>
<evidence type="ECO:0000256" key="1">
    <source>
        <dbReference type="SAM" id="MobiDB-lite"/>
    </source>
</evidence>
<dbReference type="Proteomes" id="UP001144323">
    <property type="component" value="Unassembled WGS sequence"/>
</dbReference>
<evidence type="ECO:0000259" key="2">
    <source>
        <dbReference type="Pfam" id="PF04480"/>
    </source>
</evidence>
<dbReference type="EMBL" id="BSEC01000001">
    <property type="protein sequence ID" value="GLI92564.1"/>
    <property type="molecule type" value="Genomic_DNA"/>
</dbReference>
<feature type="domain" description="DUF559" evidence="2">
    <location>
        <begin position="30"/>
        <end position="132"/>
    </location>
</feature>
<protein>
    <recommendedName>
        <fullName evidence="2">DUF559 domain-containing protein</fullName>
    </recommendedName>
</protein>
<evidence type="ECO:0000313" key="3">
    <source>
        <dbReference type="EMBL" id="GLI92564.1"/>
    </source>
</evidence>
<keyword evidence="4" id="KW-1185">Reference proteome</keyword>
<sequence>MLTLIVSVPSPAKRGRDREGVVPQKLPKIAFARKLRREMSEAERKLWYALRGHRFHGLQFRRQAPCGPYVADFLCHAAKLIVEVDGATHSTDAELKRDAARDRWLAANGFSVLRVTNGQVYSELEGVLEMIRLRAEALTPPPQPSPASWERESDRRS</sequence>
<dbReference type="InterPro" id="IPR007569">
    <property type="entry name" value="DUF559"/>
</dbReference>
<dbReference type="InterPro" id="IPR047216">
    <property type="entry name" value="Endonuclease_DUF559_bact"/>
</dbReference>
<evidence type="ECO:0000313" key="4">
    <source>
        <dbReference type="Proteomes" id="UP001144323"/>
    </source>
</evidence>
<organism evidence="3 4">
    <name type="scientific">Methylocystis echinoides</name>
    <dbReference type="NCBI Taxonomy" id="29468"/>
    <lineage>
        <taxon>Bacteria</taxon>
        <taxon>Pseudomonadati</taxon>
        <taxon>Pseudomonadota</taxon>
        <taxon>Alphaproteobacteria</taxon>
        <taxon>Hyphomicrobiales</taxon>
        <taxon>Methylocystaceae</taxon>
        <taxon>Methylocystis</taxon>
    </lineage>
</organism>
<reference evidence="3" key="1">
    <citation type="journal article" date="2023" name="Int. J. Syst. Evol. Microbiol.">
        <title>Methylocystis iwaonis sp. nov., a type II methane-oxidizing bacterium from surface soil of a rice paddy field in Japan, and emended description of the genus Methylocystis (ex Whittenbury et al. 1970) Bowman et al. 1993.</title>
        <authorList>
            <person name="Kaise H."/>
            <person name="Sawadogo J.B."/>
            <person name="Alam M.S."/>
            <person name="Ueno C."/>
            <person name="Dianou D."/>
            <person name="Shinjo R."/>
            <person name="Asakawa S."/>
        </authorList>
    </citation>
    <scope>NUCLEOTIDE SEQUENCE</scope>
    <source>
        <strain evidence="3">LMG27198</strain>
    </source>
</reference>
<dbReference type="PANTHER" id="PTHR38590:SF1">
    <property type="entry name" value="BLL0828 PROTEIN"/>
    <property type="match status" value="1"/>
</dbReference>
<dbReference type="SUPFAM" id="SSF52980">
    <property type="entry name" value="Restriction endonuclease-like"/>
    <property type="match status" value="1"/>
</dbReference>
<accession>A0A9W6GT57</accession>
<dbReference type="Gene3D" id="3.40.960.10">
    <property type="entry name" value="VSR Endonuclease"/>
    <property type="match status" value="1"/>
</dbReference>
<feature type="region of interest" description="Disordered" evidence="1">
    <location>
        <begin position="138"/>
        <end position="157"/>
    </location>
</feature>
<dbReference type="InterPro" id="IPR011335">
    <property type="entry name" value="Restrct_endonuc-II-like"/>
</dbReference>
<dbReference type="CDD" id="cd01038">
    <property type="entry name" value="Endonuclease_DUF559"/>
    <property type="match status" value="1"/>
</dbReference>
<comment type="caution">
    <text evidence="3">The sequence shown here is derived from an EMBL/GenBank/DDBJ whole genome shotgun (WGS) entry which is preliminary data.</text>
</comment>